<name>A0A6H1QTV3_9PHYC</name>
<evidence type="ECO:0000313" key="1">
    <source>
        <dbReference type="EMBL" id="QIZ31071.1"/>
    </source>
</evidence>
<accession>A0A6H1QTV3</accession>
<sequence length="83" mass="9586">MFIANVVVGDHILDRAIFWDLKEASEYAQETVKHKVWELGNGQFYYGSVEARVYEPSLYVTTDYKDEHILSFVGPIRDSTNVL</sequence>
<organism evidence="1">
    <name type="scientific">Ostreococcus mediterraneus virus 2</name>
    <dbReference type="NCBI Taxonomy" id="2726183"/>
    <lineage>
        <taxon>Viruses</taxon>
        <taxon>Varidnaviria</taxon>
        <taxon>Bamfordvirae</taxon>
        <taxon>Nucleocytoviricota</taxon>
        <taxon>Megaviricetes</taxon>
        <taxon>Algavirales</taxon>
        <taxon>Phycodnaviridae</taxon>
        <taxon>Prasinovirus</taxon>
    </lineage>
</organism>
<reference evidence="1" key="1">
    <citation type="journal article" date="2020" name="Sci. Adv.">
        <title>Virus-host coexistence in phytoplankton through the genomic lens.</title>
        <authorList>
            <person name="Yau S."/>
            <person name="Krasovec M."/>
            <person name="Benites L.F."/>
            <person name="Rombauts S."/>
            <person name="Groussin M."/>
            <person name="Vancaester E."/>
            <person name="Aury J.M."/>
            <person name="Derelle E."/>
            <person name="Desdevises Y."/>
            <person name="Escande M.L."/>
            <person name="Grimsley N."/>
            <person name="Guy J."/>
            <person name="Moreau H."/>
            <person name="Sanchez-Brosseau S."/>
            <person name="van de Peer Y."/>
            <person name="Vandepoele K."/>
            <person name="Gourbiere S."/>
            <person name="Piganeau G."/>
        </authorList>
    </citation>
    <scope>NUCLEOTIDE SEQUENCE</scope>
    <source>
        <strain evidence="1">OmV2</strain>
    </source>
</reference>
<protein>
    <submittedName>
        <fullName evidence="1">Uncharacterized protein</fullName>
    </submittedName>
</protein>
<proteinExistence type="predicted"/>
<dbReference type="EMBL" id="MN688676">
    <property type="protein sequence ID" value="QIZ31071.1"/>
    <property type="molecule type" value="Genomic_DNA"/>
</dbReference>
<gene>
    <name evidence="1" type="ORF">orf00025</name>
</gene>